<evidence type="ECO:0000256" key="1">
    <source>
        <dbReference type="SAM" id="MobiDB-lite"/>
    </source>
</evidence>
<protein>
    <submittedName>
        <fullName evidence="2">Uncharacterized protein</fullName>
    </submittedName>
</protein>
<dbReference type="RefSeq" id="XP_033525975.1">
    <property type="nucleotide sequence ID" value="XM_033662477.1"/>
</dbReference>
<evidence type="ECO:0000313" key="2">
    <source>
        <dbReference type="EMBL" id="KAF2131588.1"/>
    </source>
</evidence>
<evidence type="ECO:0000313" key="3">
    <source>
        <dbReference type="Proteomes" id="UP000799771"/>
    </source>
</evidence>
<accession>A0A6A6AKE7</accession>
<dbReference type="Proteomes" id="UP000799771">
    <property type="component" value="Unassembled WGS sequence"/>
</dbReference>
<feature type="region of interest" description="Disordered" evidence="1">
    <location>
        <begin position="66"/>
        <end position="95"/>
    </location>
</feature>
<dbReference type="GeneID" id="54402909"/>
<sequence length="227" mass="24823">MKSKNHLSKHSNPSLMLIRSCTSALCPLEPANTKRALCGLSTPSSLRFLLSKSPIPSSTFLVRHRSRPMTLSSRTRSTSAPCLAQRKIKPNHSSRSTPLPICTLGAFQTLPRFGSSATLHRLRSATQIICCSLTLPVLYPLLKCSISISTPSLGPSGTSLPIPRIKTLWPKSQFTPGHLIYKPSPPTLLVVFPPNLVSSSKKSGLGILAQMPMETTWRAWSERSPMR</sequence>
<feature type="compositionally biased region" description="Polar residues" evidence="1">
    <location>
        <begin position="69"/>
        <end position="80"/>
    </location>
</feature>
<dbReference type="EMBL" id="ML977502">
    <property type="protein sequence ID" value="KAF2131588.1"/>
    <property type="molecule type" value="Genomic_DNA"/>
</dbReference>
<dbReference type="AlphaFoldDB" id="A0A6A6AKE7"/>
<name>A0A6A6AKE7_9PLEO</name>
<proteinExistence type="predicted"/>
<organism evidence="2 3">
    <name type="scientific">Dothidotthia symphoricarpi CBS 119687</name>
    <dbReference type="NCBI Taxonomy" id="1392245"/>
    <lineage>
        <taxon>Eukaryota</taxon>
        <taxon>Fungi</taxon>
        <taxon>Dikarya</taxon>
        <taxon>Ascomycota</taxon>
        <taxon>Pezizomycotina</taxon>
        <taxon>Dothideomycetes</taxon>
        <taxon>Pleosporomycetidae</taxon>
        <taxon>Pleosporales</taxon>
        <taxon>Dothidotthiaceae</taxon>
        <taxon>Dothidotthia</taxon>
    </lineage>
</organism>
<reference evidence="2" key="1">
    <citation type="journal article" date="2020" name="Stud. Mycol.">
        <title>101 Dothideomycetes genomes: a test case for predicting lifestyles and emergence of pathogens.</title>
        <authorList>
            <person name="Haridas S."/>
            <person name="Albert R."/>
            <person name="Binder M."/>
            <person name="Bloem J."/>
            <person name="Labutti K."/>
            <person name="Salamov A."/>
            <person name="Andreopoulos B."/>
            <person name="Baker S."/>
            <person name="Barry K."/>
            <person name="Bills G."/>
            <person name="Bluhm B."/>
            <person name="Cannon C."/>
            <person name="Castanera R."/>
            <person name="Culley D."/>
            <person name="Daum C."/>
            <person name="Ezra D."/>
            <person name="Gonzalez J."/>
            <person name="Henrissat B."/>
            <person name="Kuo A."/>
            <person name="Liang C."/>
            <person name="Lipzen A."/>
            <person name="Lutzoni F."/>
            <person name="Magnuson J."/>
            <person name="Mondo S."/>
            <person name="Nolan M."/>
            <person name="Ohm R."/>
            <person name="Pangilinan J."/>
            <person name="Park H.-J."/>
            <person name="Ramirez L."/>
            <person name="Alfaro M."/>
            <person name="Sun H."/>
            <person name="Tritt A."/>
            <person name="Yoshinaga Y."/>
            <person name="Zwiers L.-H."/>
            <person name="Turgeon B."/>
            <person name="Goodwin S."/>
            <person name="Spatafora J."/>
            <person name="Crous P."/>
            <person name="Grigoriev I."/>
        </authorList>
    </citation>
    <scope>NUCLEOTIDE SEQUENCE</scope>
    <source>
        <strain evidence="2">CBS 119687</strain>
    </source>
</reference>
<gene>
    <name evidence="2" type="ORF">P153DRAFT_199020</name>
</gene>
<keyword evidence="3" id="KW-1185">Reference proteome</keyword>